<dbReference type="AlphaFoldDB" id="A0A1G2T5Q7"/>
<reference evidence="1 2" key="1">
    <citation type="journal article" date="2016" name="Nat. Commun.">
        <title>Thousands of microbial genomes shed light on interconnected biogeochemical processes in an aquifer system.</title>
        <authorList>
            <person name="Anantharaman K."/>
            <person name="Brown C.T."/>
            <person name="Hug L.A."/>
            <person name="Sharon I."/>
            <person name="Castelle C.J."/>
            <person name="Probst A.J."/>
            <person name="Thomas B.C."/>
            <person name="Singh A."/>
            <person name="Wilkins M.J."/>
            <person name="Karaoz U."/>
            <person name="Brodie E.L."/>
            <person name="Williams K.H."/>
            <person name="Hubbard S.S."/>
            <person name="Banfield J.F."/>
        </authorList>
    </citation>
    <scope>NUCLEOTIDE SEQUENCE [LARGE SCALE GENOMIC DNA]</scope>
</reference>
<evidence type="ECO:0000313" key="1">
    <source>
        <dbReference type="EMBL" id="OHA92615.1"/>
    </source>
</evidence>
<organism evidence="1 2">
    <name type="scientific">Candidatus Zambryskibacteria bacterium RIFCSPHIGHO2_02_38_10.5</name>
    <dbReference type="NCBI Taxonomy" id="1802742"/>
    <lineage>
        <taxon>Bacteria</taxon>
        <taxon>Candidatus Zambryskiibacteriota</taxon>
    </lineage>
</organism>
<gene>
    <name evidence="1" type="ORF">A2W58_00465</name>
</gene>
<protein>
    <submittedName>
        <fullName evidence="1">Uncharacterized protein</fullName>
    </submittedName>
</protein>
<evidence type="ECO:0000313" key="2">
    <source>
        <dbReference type="Proteomes" id="UP000179264"/>
    </source>
</evidence>
<dbReference type="EMBL" id="MHVL01000043">
    <property type="protein sequence ID" value="OHA92615.1"/>
    <property type="molecule type" value="Genomic_DNA"/>
</dbReference>
<proteinExistence type="predicted"/>
<name>A0A1G2T5Q7_9BACT</name>
<sequence>MAINSTQKLLITMTILLALGFFGYEMFWKSPKPLAESADSSAEIVGEDILILVEKLRAVSIDQSIFYSILFKSLKDSSTAIISESKGRLNPFATIGAE</sequence>
<accession>A0A1G2T5Q7</accession>
<dbReference type="Proteomes" id="UP000179264">
    <property type="component" value="Unassembled WGS sequence"/>
</dbReference>
<comment type="caution">
    <text evidence="1">The sequence shown here is derived from an EMBL/GenBank/DDBJ whole genome shotgun (WGS) entry which is preliminary data.</text>
</comment>